<dbReference type="SUPFAM" id="SSF51604">
    <property type="entry name" value="Enolase C-terminal domain-like"/>
    <property type="match status" value="1"/>
</dbReference>
<dbReference type="InterPro" id="IPR018110">
    <property type="entry name" value="Mandel_Rmase/mucon_lact_enz_CS"/>
</dbReference>
<keyword evidence="6" id="KW-1185">Reference proteome</keyword>
<evidence type="ECO:0000256" key="2">
    <source>
        <dbReference type="ARBA" id="ARBA00022723"/>
    </source>
</evidence>
<dbReference type="InterPro" id="IPR029065">
    <property type="entry name" value="Enolase_C-like"/>
</dbReference>
<evidence type="ECO:0000256" key="1">
    <source>
        <dbReference type="ARBA" id="ARBA00001946"/>
    </source>
</evidence>
<name>A0A9W6KWJ0_9PSEU</name>
<dbReference type="PANTHER" id="PTHR13794">
    <property type="entry name" value="ENOLASE SUPERFAMILY, MANDELATE RACEMASE"/>
    <property type="match status" value="1"/>
</dbReference>
<feature type="domain" description="Mandelate racemase/muconate lactonizing enzyme C-terminal" evidence="4">
    <location>
        <begin position="149"/>
        <end position="245"/>
    </location>
</feature>
<reference evidence="5" key="1">
    <citation type="journal article" date="2014" name="Int. J. Syst. Evol. Microbiol.">
        <title>Complete genome sequence of Corynebacterium casei LMG S-19264T (=DSM 44701T), isolated from a smear-ripened cheese.</title>
        <authorList>
            <consortium name="US DOE Joint Genome Institute (JGI-PGF)"/>
            <person name="Walter F."/>
            <person name="Albersmeier A."/>
            <person name="Kalinowski J."/>
            <person name="Ruckert C."/>
        </authorList>
    </citation>
    <scope>NUCLEOTIDE SEQUENCE</scope>
    <source>
        <strain evidence="5">VKM Ac-1069</strain>
    </source>
</reference>
<dbReference type="CDD" id="cd03328">
    <property type="entry name" value="MR_like_3"/>
    <property type="match status" value="1"/>
</dbReference>
<dbReference type="Pfam" id="PF02746">
    <property type="entry name" value="MR_MLE_N"/>
    <property type="match status" value="1"/>
</dbReference>
<keyword evidence="3" id="KW-0460">Magnesium</keyword>
<dbReference type="PROSITE" id="PS00909">
    <property type="entry name" value="MR_MLE_2"/>
    <property type="match status" value="1"/>
</dbReference>
<protein>
    <submittedName>
        <fullName evidence="5">Mandelate racemase</fullName>
    </submittedName>
</protein>
<comment type="caution">
    <text evidence="5">The sequence shown here is derived from an EMBL/GenBank/DDBJ whole genome shotgun (WGS) entry which is preliminary data.</text>
</comment>
<dbReference type="SUPFAM" id="SSF54826">
    <property type="entry name" value="Enolase N-terminal domain-like"/>
    <property type="match status" value="1"/>
</dbReference>
<dbReference type="PANTHER" id="PTHR13794:SF58">
    <property type="entry name" value="MITOCHONDRIAL ENOLASE SUPERFAMILY MEMBER 1"/>
    <property type="match status" value="1"/>
</dbReference>
<dbReference type="EMBL" id="BSFQ01000002">
    <property type="protein sequence ID" value="GLL09377.1"/>
    <property type="molecule type" value="Genomic_DNA"/>
</dbReference>
<dbReference type="Pfam" id="PF13378">
    <property type="entry name" value="MR_MLE_C"/>
    <property type="match status" value="1"/>
</dbReference>
<evidence type="ECO:0000313" key="6">
    <source>
        <dbReference type="Proteomes" id="UP001143463"/>
    </source>
</evidence>
<dbReference type="InterPro" id="IPR036849">
    <property type="entry name" value="Enolase-like_C_sf"/>
</dbReference>
<dbReference type="AlphaFoldDB" id="A0A9W6KWJ0"/>
<dbReference type="SFLD" id="SFLDG00179">
    <property type="entry name" value="mandelate_racemase"/>
    <property type="match status" value="1"/>
</dbReference>
<gene>
    <name evidence="5" type="ORF">GCM10017577_05170</name>
</gene>
<dbReference type="GO" id="GO:0016836">
    <property type="term" value="F:hydro-lyase activity"/>
    <property type="evidence" value="ECO:0007669"/>
    <property type="project" value="TreeGrafter"/>
</dbReference>
<evidence type="ECO:0000313" key="5">
    <source>
        <dbReference type="EMBL" id="GLL09377.1"/>
    </source>
</evidence>
<dbReference type="InterPro" id="IPR013342">
    <property type="entry name" value="Mandelate_racemase_C"/>
</dbReference>
<reference evidence="5" key="2">
    <citation type="submission" date="2023-01" db="EMBL/GenBank/DDBJ databases">
        <authorList>
            <person name="Sun Q."/>
            <person name="Evtushenko L."/>
        </authorList>
    </citation>
    <scope>NUCLEOTIDE SEQUENCE</scope>
    <source>
        <strain evidence="5">VKM Ac-1069</strain>
    </source>
</reference>
<dbReference type="SMART" id="SM00922">
    <property type="entry name" value="MR_MLE"/>
    <property type="match status" value="1"/>
</dbReference>
<dbReference type="InterPro" id="IPR013341">
    <property type="entry name" value="Mandelate_racemase_N_dom"/>
</dbReference>
<dbReference type="GO" id="GO:0000287">
    <property type="term" value="F:magnesium ion binding"/>
    <property type="evidence" value="ECO:0007669"/>
    <property type="project" value="TreeGrafter"/>
</dbReference>
<proteinExistence type="predicted"/>
<evidence type="ECO:0000256" key="3">
    <source>
        <dbReference type="ARBA" id="ARBA00022842"/>
    </source>
</evidence>
<dbReference type="GO" id="GO:0016052">
    <property type="term" value="P:carbohydrate catabolic process"/>
    <property type="evidence" value="ECO:0007669"/>
    <property type="project" value="TreeGrafter"/>
</dbReference>
<keyword evidence="2" id="KW-0479">Metal-binding</keyword>
<organism evidence="5 6">
    <name type="scientific">Pseudonocardia halophobica</name>
    <dbReference type="NCBI Taxonomy" id="29401"/>
    <lineage>
        <taxon>Bacteria</taxon>
        <taxon>Bacillati</taxon>
        <taxon>Actinomycetota</taxon>
        <taxon>Actinomycetes</taxon>
        <taxon>Pseudonocardiales</taxon>
        <taxon>Pseudonocardiaceae</taxon>
        <taxon>Pseudonocardia</taxon>
    </lineage>
</organism>
<dbReference type="Gene3D" id="3.20.20.120">
    <property type="entry name" value="Enolase-like C-terminal domain"/>
    <property type="match status" value="1"/>
</dbReference>
<evidence type="ECO:0000259" key="4">
    <source>
        <dbReference type="SMART" id="SM00922"/>
    </source>
</evidence>
<dbReference type="InterPro" id="IPR046945">
    <property type="entry name" value="RHMD-like"/>
</dbReference>
<dbReference type="Proteomes" id="UP001143463">
    <property type="component" value="Unassembled WGS sequence"/>
</dbReference>
<dbReference type="InterPro" id="IPR029017">
    <property type="entry name" value="Enolase-like_N"/>
</dbReference>
<dbReference type="Gene3D" id="3.30.390.10">
    <property type="entry name" value="Enolase-like, N-terminal domain"/>
    <property type="match status" value="1"/>
</dbReference>
<accession>A0A9W6KWJ0</accession>
<sequence length="371" mass="39682">MESVDEQAGVAVEAIDAAAYTIPTDAPESDGTLAWDSTTLVVVRVHAAGRTGIGYTYAGPSVVQVVAGKLAGVVCGRDATAPAASWAAMLPEVRNLGRPGLVAEAISAVDVALWDLHARLLDLPLTTVLGAVHDATPIYGSGGFTSYDDRRLAEQLCGWVEAGIPRVKMKVGRHPPGDLDRVRAARRAIGDDVELFVDANGAWTRKQALGWAYRLAEHDVRWLEEPVSSDDLEGLHLLRDRGPGGMDVAAGEYGYDLPYFHHMLEAGAVDCLQADVTRCGGLSALVRVAALCDARSIDLSLHCAPQVSAHAGTAVWHLRHLEYFHDHARIERIAFDGVLEPEAGGALRPDRSRPGLGLTVRDGDLEPYRVA</sequence>
<dbReference type="GO" id="GO:0009063">
    <property type="term" value="P:amino acid catabolic process"/>
    <property type="evidence" value="ECO:0007669"/>
    <property type="project" value="InterPro"/>
</dbReference>
<dbReference type="SFLD" id="SFLDS00001">
    <property type="entry name" value="Enolase"/>
    <property type="match status" value="1"/>
</dbReference>
<dbReference type="RefSeq" id="WP_037039592.1">
    <property type="nucleotide sequence ID" value="NZ_BAAAUZ010000013.1"/>
</dbReference>
<comment type="cofactor">
    <cofactor evidence="1">
        <name>Mg(2+)</name>
        <dbReference type="ChEBI" id="CHEBI:18420"/>
    </cofactor>
</comment>